<sequence length="64" mass="7612">MFQRPKLKWHLRKSKMLGNLWSFQVLRWERSLSGFLRRPAVTYTSGMPKLLFSTNTTRLTLKGN</sequence>
<name>A0A7J8BN58_MOLMO</name>
<accession>A0A7J8BN58</accession>
<evidence type="ECO:0000313" key="1">
    <source>
        <dbReference type="EMBL" id="KAF6399710.1"/>
    </source>
</evidence>
<dbReference type="Proteomes" id="UP000550707">
    <property type="component" value="Unassembled WGS sequence"/>
</dbReference>
<protein>
    <submittedName>
        <fullName evidence="1">Uncharacterized protein</fullName>
    </submittedName>
</protein>
<dbReference type="AlphaFoldDB" id="A0A7J8BN58"/>
<proteinExistence type="predicted"/>
<keyword evidence="2" id="KW-1185">Reference proteome</keyword>
<evidence type="ECO:0000313" key="2">
    <source>
        <dbReference type="Proteomes" id="UP000550707"/>
    </source>
</evidence>
<organism evidence="1 2">
    <name type="scientific">Molossus molossus</name>
    <name type="common">Pallas' mastiff bat</name>
    <name type="synonym">Vespertilio molossus</name>
    <dbReference type="NCBI Taxonomy" id="27622"/>
    <lineage>
        <taxon>Eukaryota</taxon>
        <taxon>Metazoa</taxon>
        <taxon>Chordata</taxon>
        <taxon>Craniata</taxon>
        <taxon>Vertebrata</taxon>
        <taxon>Euteleostomi</taxon>
        <taxon>Mammalia</taxon>
        <taxon>Eutheria</taxon>
        <taxon>Laurasiatheria</taxon>
        <taxon>Chiroptera</taxon>
        <taxon>Yangochiroptera</taxon>
        <taxon>Molossidae</taxon>
        <taxon>Molossus</taxon>
    </lineage>
</organism>
<reference evidence="1 2" key="1">
    <citation type="journal article" date="2020" name="Nature">
        <title>Six reference-quality genomes reveal evolution of bat adaptations.</title>
        <authorList>
            <person name="Jebb D."/>
            <person name="Huang Z."/>
            <person name="Pippel M."/>
            <person name="Hughes G.M."/>
            <person name="Lavrichenko K."/>
            <person name="Devanna P."/>
            <person name="Winkler S."/>
            <person name="Jermiin L.S."/>
            <person name="Skirmuntt E.C."/>
            <person name="Katzourakis A."/>
            <person name="Burkitt-Gray L."/>
            <person name="Ray D.A."/>
            <person name="Sullivan K.A.M."/>
            <person name="Roscito J.G."/>
            <person name="Kirilenko B.M."/>
            <person name="Davalos L.M."/>
            <person name="Corthals A.P."/>
            <person name="Power M.L."/>
            <person name="Jones G."/>
            <person name="Ransome R.D."/>
            <person name="Dechmann D.K.N."/>
            <person name="Locatelli A.G."/>
            <person name="Puechmaille S.J."/>
            <person name="Fedrigo O."/>
            <person name="Jarvis E.D."/>
            <person name="Hiller M."/>
            <person name="Vernes S.C."/>
            <person name="Myers E.W."/>
            <person name="Teeling E.C."/>
        </authorList>
    </citation>
    <scope>NUCLEOTIDE SEQUENCE [LARGE SCALE GENOMIC DNA]</scope>
    <source>
        <strain evidence="1">MMolMol1</strain>
        <tissue evidence="1">Muscle</tissue>
    </source>
</reference>
<gene>
    <name evidence="1" type="ORF">HJG59_004575</name>
</gene>
<comment type="caution">
    <text evidence="1">The sequence shown here is derived from an EMBL/GenBank/DDBJ whole genome shotgun (WGS) entry which is preliminary data.</text>
</comment>
<dbReference type="EMBL" id="JACASF010000023">
    <property type="protein sequence ID" value="KAF6399710.1"/>
    <property type="molecule type" value="Genomic_DNA"/>
</dbReference>